<dbReference type="InterPro" id="IPR000073">
    <property type="entry name" value="AB_hydrolase_1"/>
</dbReference>
<dbReference type="AlphaFoldDB" id="A0A7S0G2F7"/>
<dbReference type="GO" id="GO:0003824">
    <property type="term" value="F:catalytic activity"/>
    <property type="evidence" value="ECO:0007669"/>
    <property type="project" value="InterPro"/>
</dbReference>
<proteinExistence type="predicted"/>
<dbReference type="PANTHER" id="PTHR43689">
    <property type="entry name" value="HYDROLASE"/>
    <property type="match status" value="1"/>
</dbReference>
<sequence>MSAFMLPPLWSSNSGRRRRASVSVLTEGEDTEVSKEIERYFLRQVREKVLDSGRNALEESLYMAGNVLGTAPSTQRKLKRPEDLADRNSVFVKAGFPTMKVHCKICEAEEGSARGWDGLMLHGMLGSTFTYRRIQPLLASRMRGKLASMDLPGFGLTERPNLLTWRLLSRDSPYTPGHAEELTRQVMAKLKLTNSVLFGHSMGAPVALSAALNGAPVSGLVLFSPAVKIQQVPFMKQFMNTFLTVPWVGRRAVRKSMEKAVEGDRIYHMIKRNFHDLNRIPLEETIDGYTRPLRVHDWDSGLQQYYLNFDGFNLLEDPRIKRLNIPVLIISGEHDRVLHTNDMDALSKALPNSKFHVLPDCGHIPQEEKPLETYSLIEEWLESLPVPRFGS</sequence>
<dbReference type="Pfam" id="PF00561">
    <property type="entry name" value="Abhydrolase_1"/>
    <property type="match status" value="1"/>
</dbReference>
<evidence type="ECO:0000259" key="1">
    <source>
        <dbReference type="Pfam" id="PF00561"/>
    </source>
</evidence>
<protein>
    <recommendedName>
        <fullName evidence="1">AB hydrolase-1 domain-containing protein</fullName>
    </recommendedName>
</protein>
<evidence type="ECO:0000313" key="2">
    <source>
        <dbReference type="EMBL" id="CAD8393483.1"/>
    </source>
</evidence>
<dbReference type="PANTHER" id="PTHR43689:SF8">
    <property type="entry name" value="ALPHA_BETA-HYDROLASES SUPERFAMILY PROTEIN"/>
    <property type="match status" value="1"/>
</dbReference>
<reference evidence="2" key="1">
    <citation type="submission" date="2021-01" db="EMBL/GenBank/DDBJ databases">
        <authorList>
            <person name="Corre E."/>
            <person name="Pelletier E."/>
            <person name="Niang G."/>
            <person name="Scheremetjew M."/>
            <person name="Finn R."/>
            <person name="Kale V."/>
            <person name="Holt S."/>
            <person name="Cochrane G."/>
            <person name="Meng A."/>
            <person name="Brown T."/>
            <person name="Cohen L."/>
        </authorList>
    </citation>
    <scope>NUCLEOTIDE SEQUENCE</scope>
    <source>
        <strain evidence="2">UTEX LB 2760</strain>
    </source>
</reference>
<dbReference type="InterPro" id="IPR000639">
    <property type="entry name" value="Epox_hydrolase-like"/>
</dbReference>
<dbReference type="Gene3D" id="3.40.50.1820">
    <property type="entry name" value="alpha/beta hydrolase"/>
    <property type="match status" value="1"/>
</dbReference>
<name>A0A7S0G2F7_9RHOD</name>
<accession>A0A7S0G2F7</accession>
<dbReference type="PRINTS" id="PR00111">
    <property type="entry name" value="ABHYDROLASE"/>
</dbReference>
<feature type="domain" description="AB hydrolase-1" evidence="1">
    <location>
        <begin position="119"/>
        <end position="370"/>
    </location>
</feature>
<dbReference type="InterPro" id="IPR029058">
    <property type="entry name" value="AB_hydrolase_fold"/>
</dbReference>
<dbReference type="SUPFAM" id="SSF53474">
    <property type="entry name" value="alpha/beta-Hydrolases"/>
    <property type="match status" value="1"/>
</dbReference>
<dbReference type="EMBL" id="HBEK01006212">
    <property type="protein sequence ID" value="CAD8393483.1"/>
    <property type="molecule type" value="Transcribed_RNA"/>
</dbReference>
<gene>
    <name evidence="2" type="ORF">RMAR0315_LOCUS3468</name>
</gene>
<organism evidence="2">
    <name type="scientific">Rhodosorus marinus</name>
    <dbReference type="NCBI Taxonomy" id="101924"/>
    <lineage>
        <taxon>Eukaryota</taxon>
        <taxon>Rhodophyta</taxon>
        <taxon>Stylonematophyceae</taxon>
        <taxon>Stylonematales</taxon>
        <taxon>Stylonemataceae</taxon>
        <taxon>Rhodosorus</taxon>
    </lineage>
</organism>
<dbReference type="PRINTS" id="PR00412">
    <property type="entry name" value="EPOXHYDRLASE"/>
</dbReference>